<proteinExistence type="predicted"/>
<dbReference type="AlphaFoldDB" id="A0A9N9VF72"/>
<dbReference type="EMBL" id="CABFNQ020000702">
    <property type="protein sequence ID" value="CAH0025082.1"/>
    <property type="molecule type" value="Genomic_DNA"/>
</dbReference>
<organism evidence="2 3">
    <name type="scientific">Clonostachys rhizophaga</name>
    <dbReference type="NCBI Taxonomy" id="160324"/>
    <lineage>
        <taxon>Eukaryota</taxon>
        <taxon>Fungi</taxon>
        <taxon>Dikarya</taxon>
        <taxon>Ascomycota</taxon>
        <taxon>Pezizomycotina</taxon>
        <taxon>Sordariomycetes</taxon>
        <taxon>Hypocreomycetidae</taxon>
        <taxon>Hypocreales</taxon>
        <taxon>Bionectriaceae</taxon>
        <taxon>Clonostachys</taxon>
    </lineage>
</organism>
<dbReference type="PANTHER" id="PTHR24148:SF73">
    <property type="entry name" value="HET DOMAIN PROTEIN (AFU_ORTHOLOGUE AFUA_8G01020)"/>
    <property type="match status" value="1"/>
</dbReference>
<evidence type="ECO:0000259" key="1">
    <source>
        <dbReference type="Pfam" id="PF06985"/>
    </source>
</evidence>
<dbReference type="Pfam" id="PF06985">
    <property type="entry name" value="HET"/>
    <property type="match status" value="1"/>
</dbReference>
<dbReference type="InterPro" id="IPR052895">
    <property type="entry name" value="HetReg/Transcr_Mod"/>
</dbReference>
<gene>
    <name evidence="2" type="ORF">CRHIZ90672A_00005232</name>
</gene>
<sequence length="765" mass="85969">MTSVYSDSMTKVVAELGHVVVDVPLPNALSLLSTALSSIQSRRGEAETILSRLAELNPEVGNQFQPKEDLFAELQMRVISSQRPASGEILSFIVVSYCWHYPEWKMAEAAHPIAPGWEVSMPMIKAVMGLRSDPDEGVWLDKLCINQKDTREKKVHIGAMDTIYRSARRVIILLEDVQFTEEEERAGLVYTGFYHDLTREVVGVEDKRTFMRGYFPRRERELQSEAGADISATARRFCSRILGGRWFSRAWCAHESRVAPHLKINNPLFLCYGHDGRVLSFEFRCVNYVAMYLSDSEPQVQRTGTEISDALNDPEPESLQQRWWRILRLVPESLSDISMMQHLVSILSFQCCHKQDLISIALNTSGIPLSFTGNLSAVEDIIWTFSILVLACNDVTPFFIDGAKLRIRNASNDASQVSWVVRPLQGVVDHIPESTTTPFPQSITGATQDYVELDLLVFNEPPRAATNESLQVASKIVEEYHLLDFSKALLAAADETIQNSVGLVKGEFERAGGIAGVLERLVPLWIAIALDCGLEWTLRFPELMREATQETWLHGTLGEATDPRLTEASKSLLAHFPASEDISDKETIDIQELVKSFTCLLDPRLVLLTAGPRHLATGRGDFGIIQSLSNRSWVAVPVAIAHLPAWVPRAWAVEPFDPSSEPEKPNDHLVDLETKVDVDAKPEDIYPILTSDSKDLREQPNERGTWRLRKRHILFGSRPWNQLPAIDNCSGMLLRKQRVYGSEDYDWKAIHSAIRNFESARSPGA</sequence>
<comment type="caution">
    <text evidence="2">The sequence shown here is derived from an EMBL/GenBank/DDBJ whole genome shotgun (WGS) entry which is preliminary data.</text>
</comment>
<feature type="domain" description="Heterokaryon incompatibility" evidence="1">
    <location>
        <begin position="92"/>
        <end position="255"/>
    </location>
</feature>
<dbReference type="Proteomes" id="UP000696573">
    <property type="component" value="Unassembled WGS sequence"/>
</dbReference>
<dbReference type="OrthoDB" id="270167at2759"/>
<evidence type="ECO:0000313" key="3">
    <source>
        <dbReference type="Proteomes" id="UP000696573"/>
    </source>
</evidence>
<reference evidence="2" key="1">
    <citation type="submission" date="2021-10" db="EMBL/GenBank/DDBJ databases">
        <authorList>
            <person name="Piombo E."/>
        </authorList>
    </citation>
    <scope>NUCLEOTIDE SEQUENCE</scope>
</reference>
<protein>
    <recommendedName>
        <fullName evidence="1">Heterokaryon incompatibility domain-containing protein</fullName>
    </recommendedName>
</protein>
<keyword evidence="3" id="KW-1185">Reference proteome</keyword>
<evidence type="ECO:0000313" key="2">
    <source>
        <dbReference type="EMBL" id="CAH0025082.1"/>
    </source>
</evidence>
<dbReference type="InterPro" id="IPR010730">
    <property type="entry name" value="HET"/>
</dbReference>
<name>A0A9N9VF72_9HYPO</name>
<accession>A0A9N9VF72</accession>
<dbReference type="PANTHER" id="PTHR24148">
    <property type="entry name" value="ANKYRIN REPEAT DOMAIN-CONTAINING PROTEIN 39 HOMOLOG-RELATED"/>
    <property type="match status" value="1"/>
</dbReference>